<comment type="caution">
    <text evidence="1">The sequence shown here is derived from an EMBL/GenBank/DDBJ whole genome shotgun (WGS) entry which is preliminary data.</text>
</comment>
<organism evidence="1 2">
    <name type="scientific">Veillonella montpellierensis DNF00314</name>
    <dbReference type="NCBI Taxonomy" id="1401067"/>
    <lineage>
        <taxon>Bacteria</taxon>
        <taxon>Bacillati</taxon>
        <taxon>Bacillota</taxon>
        <taxon>Negativicutes</taxon>
        <taxon>Veillonellales</taxon>
        <taxon>Veillonellaceae</taxon>
        <taxon>Veillonella</taxon>
    </lineage>
</organism>
<protein>
    <submittedName>
        <fullName evidence="1">Uncharacterized protein</fullName>
    </submittedName>
</protein>
<evidence type="ECO:0000313" key="1">
    <source>
        <dbReference type="EMBL" id="KGF47540.1"/>
    </source>
</evidence>
<dbReference type="Proteomes" id="UP000029628">
    <property type="component" value="Unassembled WGS sequence"/>
</dbReference>
<sequence>MYKGVLIIRLHTDVEIDKDEWRVHHEYDEYDVLKELKEERNSMTGGKVTGEGKCIARIPRHRFLSDFELQMYDQYRGKDNQEAELWMRKWLFKHPEFRTTAGTRGNGL</sequence>
<proteinExistence type="predicted"/>
<dbReference type="AlphaFoldDB" id="A0A096AL34"/>
<name>A0A096AL34_9FIRM</name>
<gene>
    <name evidence="1" type="ORF">HMPREF0872_03820</name>
</gene>
<dbReference type="EMBL" id="JRNT01000008">
    <property type="protein sequence ID" value="KGF47540.1"/>
    <property type="molecule type" value="Genomic_DNA"/>
</dbReference>
<evidence type="ECO:0000313" key="2">
    <source>
        <dbReference type="Proteomes" id="UP000029628"/>
    </source>
</evidence>
<reference evidence="1 2" key="1">
    <citation type="submission" date="2014-07" db="EMBL/GenBank/DDBJ databases">
        <authorList>
            <person name="McCorrison J."/>
            <person name="Sanka R."/>
            <person name="Torralba M."/>
            <person name="Gillis M."/>
            <person name="Haft D.H."/>
            <person name="Methe B."/>
            <person name="Sutton G."/>
            <person name="Nelson K.E."/>
        </authorList>
    </citation>
    <scope>NUCLEOTIDE SEQUENCE [LARGE SCALE GENOMIC DNA]</scope>
    <source>
        <strain evidence="1 2">DNF00314</strain>
    </source>
</reference>
<keyword evidence="2" id="KW-1185">Reference proteome</keyword>
<accession>A0A096AL34</accession>
<dbReference type="RefSeq" id="WP_038152024.1">
    <property type="nucleotide sequence ID" value="NZ_JRNT01000008.1"/>
</dbReference>